<dbReference type="Proteomes" id="UP000639772">
    <property type="component" value="Chromosome 9"/>
</dbReference>
<organism evidence="2 3">
    <name type="scientific">Vanilla planifolia</name>
    <name type="common">Vanilla</name>
    <dbReference type="NCBI Taxonomy" id="51239"/>
    <lineage>
        <taxon>Eukaryota</taxon>
        <taxon>Viridiplantae</taxon>
        <taxon>Streptophyta</taxon>
        <taxon>Embryophyta</taxon>
        <taxon>Tracheophyta</taxon>
        <taxon>Spermatophyta</taxon>
        <taxon>Magnoliopsida</taxon>
        <taxon>Liliopsida</taxon>
        <taxon>Asparagales</taxon>
        <taxon>Orchidaceae</taxon>
        <taxon>Vanilloideae</taxon>
        <taxon>Vanilleae</taxon>
        <taxon>Vanilla</taxon>
    </lineage>
</organism>
<feature type="region of interest" description="Disordered" evidence="1">
    <location>
        <begin position="70"/>
        <end position="101"/>
    </location>
</feature>
<protein>
    <submittedName>
        <fullName evidence="2">Uncharacterized protein</fullName>
    </submittedName>
</protein>
<evidence type="ECO:0000313" key="3">
    <source>
        <dbReference type="Proteomes" id="UP000639772"/>
    </source>
</evidence>
<dbReference type="EMBL" id="JADCNM010000009">
    <property type="protein sequence ID" value="KAG0468010.1"/>
    <property type="molecule type" value="Genomic_DNA"/>
</dbReference>
<reference evidence="2 3" key="1">
    <citation type="journal article" date="2020" name="Nat. Food">
        <title>A phased Vanilla planifolia genome enables genetic improvement of flavour and production.</title>
        <authorList>
            <person name="Hasing T."/>
            <person name="Tang H."/>
            <person name="Brym M."/>
            <person name="Khazi F."/>
            <person name="Huang T."/>
            <person name="Chambers A.H."/>
        </authorList>
    </citation>
    <scope>NUCLEOTIDE SEQUENCE [LARGE SCALE GENOMIC DNA]</scope>
    <source>
        <tissue evidence="2">Leaf</tissue>
    </source>
</reference>
<evidence type="ECO:0000313" key="2">
    <source>
        <dbReference type="EMBL" id="KAG0468010.1"/>
    </source>
</evidence>
<proteinExistence type="predicted"/>
<gene>
    <name evidence="2" type="ORF">HPP92_017338</name>
</gene>
<comment type="caution">
    <text evidence="2">The sequence shown here is derived from an EMBL/GenBank/DDBJ whole genome shotgun (WGS) entry which is preliminary data.</text>
</comment>
<dbReference type="AlphaFoldDB" id="A0A835UPJ4"/>
<feature type="compositionally biased region" description="Basic and acidic residues" evidence="1">
    <location>
        <begin position="80"/>
        <end position="89"/>
    </location>
</feature>
<sequence>MVLPLPPPPPPSPVFTETLAATKAPLQRGQLLPRLFSHRLRQGRWKTWPQLVASASALLPISHRQIEHFPTAPHASAGGRNKEVRRVPREAVNAASREAGKEWEKTWRKLGSDLAMD</sequence>
<name>A0A835UPJ4_VANPL</name>
<evidence type="ECO:0000256" key="1">
    <source>
        <dbReference type="SAM" id="MobiDB-lite"/>
    </source>
</evidence>
<accession>A0A835UPJ4</accession>